<accession>A0ABN2UBD7</accession>
<dbReference type="EMBL" id="BAAAQN010000018">
    <property type="protein sequence ID" value="GAA2032107.1"/>
    <property type="molecule type" value="Genomic_DNA"/>
</dbReference>
<name>A0ABN2UBD7_9ACTN</name>
<dbReference type="Proteomes" id="UP001500751">
    <property type="component" value="Unassembled WGS sequence"/>
</dbReference>
<protein>
    <recommendedName>
        <fullName evidence="4">VWA domain-containing protein</fullName>
    </recommendedName>
</protein>
<organism evidence="2 3">
    <name type="scientific">Catenulispora yoronensis</name>
    <dbReference type="NCBI Taxonomy" id="450799"/>
    <lineage>
        <taxon>Bacteria</taxon>
        <taxon>Bacillati</taxon>
        <taxon>Actinomycetota</taxon>
        <taxon>Actinomycetes</taxon>
        <taxon>Catenulisporales</taxon>
        <taxon>Catenulisporaceae</taxon>
        <taxon>Catenulispora</taxon>
    </lineage>
</organism>
<feature type="region of interest" description="Disordered" evidence="1">
    <location>
        <begin position="316"/>
        <end position="355"/>
    </location>
</feature>
<keyword evidence="3" id="KW-1185">Reference proteome</keyword>
<feature type="compositionally biased region" description="Basic and acidic residues" evidence="1">
    <location>
        <begin position="321"/>
        <end position="334"/>
    </location>
</feature>
<evidence type="ECO:0000313" key="2">
    <source>
        <dbReference type="EMBL" id="GAA2032107.1"/>
    </source>
</evidence>
<evidence type="ECO:0000256" key="1">
    <source>
        <dbReference type="SAM" id="MobiDB-lite"/>
    </source>
</evidence>
<dbReference type="RefSeq" id="WP_344666688.1">
    <property type="nucleotide sequence ID" value="NZ_BAAAQN010000018.1"/>
</dbReference>
<sequence length="376" mass="41666">MGSGRWDYDAYEAAEVYRKANGRSAFDYNDRVLSRTPRNQWRAHPSLEPYGVDVRESRDSAEHPASLAISVLFDVTGSMGGVPRVLQTKLADLHGLLLRKRYVDHPQIMFGAIGDAYSDRVPLQIGQFESDNRMDEQLGAIVLEGGGGGQMRESYELAMYFMAHHTSLDCHEKRGKRGYLFIIGDEMAYPSVNPQHVSRILGYRPDHGRPGDRPGERPGRGAFLATPVEEVVRELTRKFDVYYILPEGSSYVGNDEVLGSWRALLGQNVIQLDDLDAVCETIALTIGLAEDRIDLDAGLEDLRDVGSAAGRSVERALGGLESRRGRDRRDPRDRRAARRDHRPAGGAAGDTQDPAVRFLRAQGAGFTYDAGYDGRA</sequence>
<reference evidence="3" key="1">
    <citation type="journal article" date="2019" name="Int. J. Syst. Evol. Microbiol.">
        <title>The Global Catalogue of Microorganisms (GCM) 10K type strain sequencing project: providing services to taxonomists for standard genome sequencing and annotation.</title>
        <authorList>
            <consortium name="The Broad Institute Genomics Platform"/>
            <consortium name="The Broad Institute Genome Sequencing Center for Infectious Disease"/>
            <person name="Wu L."/>
            <person name="Ma J."/>
        </authorList>
    </citation>
    <scope>NUCLEOTIDE SEQUENCE [LARGE SCALE GENOMIC DNA]</scope>
    <source>
        <strain evidence="3">JCM 16014</strain>
    </source>
</reference>
<comment type="caution">
    <text evidence="2">The sequence shown here is derived from an EMBL/GenBank/DDBJ whole genome shotgun (WGS) entry which is preliminary data.</text>
</comment>
<evidence type="ECO:0000313" key="3">
    <source>
        <dbReference type="Proteomes" id="UP001500751"/>
    </source>
</evidence>
<proteinExistence type="predicted"/>
<gene>
    <name evidence="2" type="ORF">GCM10009839_35230</name>
</gene>
<evidence type="ECO:0008006" key="4">
    <source>
        <dbReference type="Google" id="ProtNLM"/>
    </source>
</evidence>